<sequence>MAQISLLQSYRQLHLDWSATRVSPRRHGHLDAQHNPALYGCRIKSWLTAPPGKRTANHENANELKKTSAGQYWLSAMSASVKLPVTDEMLQWQAHKIAYFVTQWQYFKRIGLVILRLHSTIQKSMGKSGANDQKTRRKHHGHRVFGPCEADVEGNIVVIFRCYGCVQLYHCPIVKHVATPKLLDESQFRLSRRGPHMSSVAICCSPGLTSFLLSNNIQCSSSLIFGLSMTSQDSTVIESVVQDILSIARLCT</sequence>
<dbReference type="EMBL" id="VJMH01000249">
    <property type="protein sequence ID" value="KAF0717446.1"/>
    <property type="molecule type" value="Genomic_DNA"/>
</dbReference>
<reference evidence="2 3" key="1">
    <citation type="submission" date="2019-03" db="EMBL/GenBank/DDBJ databases">
        <authorList>
            <person name="Gaulin E."/>
            <person name="Dumas B."/>
        </authorList>
    </citation>
    <scope>NUCLEOTIDE SEQUENCE [LARGE SCALE GENOMIC DNA]</scope>
    <source>
        <strain evidence="2">CBS 568.67</strain>
    </source>
</reference>
<organism evidence="2 3">
    <name type="scientific">Aphanomyces stellatus</name>
    <dbReference type="NCBI Taxonomy" id="120398"/>
    <lineage>
        <taxon>Eukaryota</taxon>
        <taxon>Sar</taxon>
        <taxon>Stramenopiles</taxon>
        <taxon>Oomycota</taxon>
        <taxon>Saprolegniomycetes</taxon>
        <taxon>Saprolegniales</taxon>
        <taxon>Verrucalvaceae</taxon>
        <taxon>Aphanomyces</taxon>
    </lineage>
</organism>
<reference evidence="1" key="2">
    <citation type="submission" date="2019-06" db="EMBL/GenBank/DDBJ databases">
        <title>Genomics analysis of Aphanomyces spp. identifies a new class of oomycete effector associated with host adaptation.</title>
        <authorList>
            <person name="Gaulin E."/>
        </authorList>
    </citation>
    <scope>NUCLEOTIDE SEQUENCE</scope>
    <source>
        <strain evidence="1">CBS 578.67</strain>
    </source>
</reference>
<name>A0A485KCE8_9STRA</name>
<evidence type="ECO:0000313" key="2">
    <source>
        <dbReference type="EMBL" id="VFT79487.1"/>
    </source>
</evidence>
<evidence type="ECO:0000313" key="1">
    <source>
        <dbReference type="EMBL" id="KAF0717446.1"/>
    </source>
</evidence>
<accession>A0A485KCE8</accession>
<dbReference type="AlphaFoldDB" id="A0A485KCE8"/>
<dbReference type="Proteomes" id="UP000332933">
    <property type="component" value="Unassembled WGS sequence"/>
</dbReference>
<gene>
    <name evidence="2" type="primary">Aste57867_2284</name>
    <name evidence="1" type="ORF">As57867_002279</name>
    <name evidence="2" type="ORF">ASTE57867_2284</name>
</gene>
<proteinExistence type="predicted"/>
<protein>
    <submittedName>
        <fullName evidence="2">Aste57867_2284 protein</fullName>
    </submittedName>
</protein>
<dbReference type="EMBL" id="CAADRA010000249">
    <property type="protein sequence ID" value="VFT79487.1"/>
    <property type="molecule type" value="Genomic_DNA"/>
</dbReference>
<keyword evidence="3" id="KW-1185">Reference proteome</keyword>
<evidence type="ECO:0000313" key="3">
    <source>
        <dbReference type="Proteomes" id="UP000332933"/>
    </source>
</evidence>